<organism evidence="2 3">
    <name type="scientific">Arenibacter algicola</name>
    <dbReference type="NCBI Taxonomy" id="616991"/>
    <lineage>
        <taxon>Bacteria</taxon>
        <taxon>Pseudomonadati</taxon>
        <taxon>Bacteroidota</taxon>
        <taxon>Flavobacteriia</taxon>
        <taxon>Flavobacteriales</taxon>
        <taxon>Flavobacteriaceae</taxon>
        <taxon>Arenibacter</taxon>
    </lineage>
</organism>
<reference evidence="2 3" key="1">
    <citation type="submission" date="2019-06" db="EMBL/GenBank/DDBJ databases">
        <title>A large-scale integrated study on North Sea by COGITO (Coastal Microbe Genomic &amp; Taxonomic Observatory).</title>
        <authorList>
            <person name="Teeling H."/>
        </authorList>
    </citation>
    <scope>NUCLEOTIDE SEQUENCE [LARGE SCALE GENOMIC DNA]</scope>
    <source>
        <strain evidence="2 3">MAR_2009_79</strain>
    </source>
</reference>
<dbReference type="Proteomes" id="UP000315363">
    <property type="component" value="Unassembled WGS sequence"/>
</dbReference>
<keyword evidence="1" id="KW-1133">Transmembrane helix</keyword>
<comment type="caution">
    <text evidence="2">The sequence shown here is derived from an EMBL/GenBank/DDBJ whole genome shotgun (WGS) entry which is preliminary data.</text>
</comment>
<keyword evidence="1" id="KW-0472">Membrane</keyword>
<keyword evidence="1" id="KW-0812">Transmembrane</keyword>
<sequence length="58" mass="6398">MLAIYIGMILFIYIYSVVVWAFPPFVGACAVLYPLLCFGDAAAPLPTGRQAYRGVRQI</sequence>
<keyword evidence="3" id="KW-1185">Reference proteome</keyword>
<accession>A0ABY3A6M0</accession>
<protein>
    <submittedName>
        <fullName evidence="2">Uncharacterized protein</fullName>
    </submittedName>
</protein>
<evidence type="ECO:0000313" key="2">
    <source>
        <dbReference type="EMBL" id="TQO35946.1"/>
    </source>
</evidence>
<evidence type="ECO:0000256" key="1">
    <source>
        <dbReference type="SAM" id="Phobius"/>
    </source>
</evidence>
<dbReference type="EMBL" id="VHIF01000001">
    <property type="protein sequence ID" value="TQO35946.1"/>
    <property type="molecule type" value="Genomic_DNA"/>
</dbReference>
<feature type="transmembrane region" description="Helical" evidence="1">
    <location>
        <begin position="12"/>
        <end position="36"/>
    </location>
</feature>
<evidence type="ECO:0000313" key="3">
    <source>
        <dbReference type="Proteomes" id="UP000315363"/>
    </source>
</evidence>
<proteinExistence type="predicted"/>
<name>A0ABY3A6M0_9FLAO</name>
<gene>
    <name evidence="2" type="ORF">GQ41_0506</name>
</gene>